<dbReference type="AlphaFoldDB" id="A0A4Y1QXY5"/>
<dbReference type="GO" id="GO:0005975">
    <property type="term" value="P:carbohydrate metabolic process"/>
    <property type="evidence" value="ECO:0007669"/>
    <property type="project" value="InterPro"/>
</dbReference>
<dbReference type="SUPFAM" id="SSF48208">
    <property type="entry name" value="Six-hairpin glycosidases"/>
    <property type="match status" value="1"/>
</dbReference>
<dbReference type="GO" id="GO:0005634">
    <property type="term" value="C:nucleus"/>
    <property type="evidence" value="ECO:0007669"/>
    <property type="project" value="TreeGrafter"/>
</dbReference>
<dbReference type="PANTHER" id="PTHR13374:SF3">
    <property type="entry name" value="DET1 HOMOLOG"/>
    <property type="match status" value="1"/>
</dbReference>
<sequence>MLSVHHTRRFYENLVPNCTIYEVECPDHLYRKITEDDQRGFHIHARKNAILMIFPKAKRFESFFSQLYCVSLASSNELICKDFFLYMESNQFGLFATSTTQNHDAPVGGAVQGVPSIEKITFHLLRLEDGVVLDQKCFHNDFINLAHNMGVFLYDDLLAIVSIRYQTIHILQIRDSGNLVDIRAIGTFCREDDELFLNSSTQSMLSHEKGKLHQLPENPVENGLHQSEPSSDYCFLSGIKQRLLSFIFRGIWNEEPDQALVGYLCHSMVHCYLNALSCHGTLEYVIQAAATHHFGISFRWVAADVQSLKKKFYFHFQDYVDLVIWKVQFLDRHHLLIKFGSVDGGVSRNADQHPAFFAVYNMETTEIAAFYQNTADELYLLFEQFCDHFHATSRNSLYLNFISSHSNNMHAREQLRSAKNKASSSLQFVKKMLVSLPFSCQSQSPSPYFDQSLFRFDEKLISATDRHRQSTDHPIKFILRRPPNTLKFKIKTGPEAGSTDSRTKKISSFIFHPFLPLALSIQQNLSLQPSVSLETRWWICLYPLLASLELDPGPLKINAPF</sequence>
<protein>
    <submittedName>
        <fullName evidence="1">Light-mediated development protein 1 / deetiolated1</fullName>
    </submittedName>
</protein>
<evidence type="ECO:0000313" key="1">
    <source>
        <dbReference type="EMBL" id="BBG96692.1"/>
    </source>
</evidence>
<dbReference type="GO" id="GO:1990756">
    <property type="term" value="F:ubiquitin-like ligase-substrate adaptor activity"/>
    <property type="evidence" value="ECO:0007669"/>
    <property type="project" value="TreeGrafter"/>
</dbReference>
<dbReference type="GO" id="GO:0032436">
    <property type="term" value="P:positive regulation of proteasomal ubiquitin-dependent protein catabolic process"/>
    <property type="evidence" value="ECO:0007669"/>
    <property type="project" value="TreeGrafter"/>
</dbReference>
<dbReference type="InterPro" id="IPR019138">
    <property type="entry name" value="De-etiolated_protein_1_Det1"/>
</dbReference>
<proteinExistence type="predicted"/>
<dbReference type="Pfam" id="PF09737">
    <property type="entry name" value="Det1"/>
    <property type="match status" value="2"/>
</dbReference>
<dbReference type="GO" id="GO:0016567">
    <property type="term" value="P:protein ubiquitination"/>
    <property type="evidence" value="ECO:0007669"/>
    <property type="project" value="TreeGrafter"/>
</dbReference>
<gene>
    <name evidence="1" type="ORF">Prudu_005565</name>
</gene>
<reference evidence="1" key="1">
    <citation type="journal article" date="2019" name="Science">
        <title>Mutation of a bHLH transcription factor allowed almond domestication.</title>
        <authorList>
            <person name="Sanchez-Perez R."/>
            <person name="Pavan S."/>
            <person name="Mazzeo R."/>
            <person name="Moldovan C."/>
            <person name="Aiese Cigliano R."/>
            <person name="Del Cueto J."/>
            <person name="Ricciardi F."/>
            <person name="Lotti C."/>
            <person name="Ricciardi L."/>
            <person name="Dicenta F."/>
            <person name="Lopez-Marques R.L."/>
            <person name="Lindberg Moller B."/>
        </authorList>
    </citation>
    <scope>NUCLEOTIDE SEQUENCE</scope>
</reference>
<dbReference type="EMBL" id="AP019298">
    <property type="protein sequence ID" value="BBG96692.1"/>
    <property type="molecule type" value="Genomic_DNA"/>
</dbReference>
<accession>A0A4Y1QXY5</accession>
<dbReference type="GO" id="GO:0031461">
    <property type="term" value="C:cullin-RING ubiquitin ligase complex"/>
    <property type="evidence" value="ECO:0007669"/>
    <property type="project" value="TreeGrafter"/>
</dbReference>
<name>A0A4Y1QXY5_PRUDU</name>
<dbReference type="InterPro" id="IPR008928">
    <property type="entry name" value="6-hairpin_glycosidase_sf"/>
</dbReference>
<organism evidence="1">
    <name type="scientific">Prunus dulcis</name>
    <name type="common">Almond</name>
    <name type="synonym">Amygdalus dulcis</name>
    <dbReference type="NCBI Taxonomy" id="3755"/>
    <lineage>
        <taxon>Eukaryota</taxon>
        <taxon>Viridiplantae</taxon>
        <taxon>Streptophyta</taxon>
        <taxon>Embryophyta</taxon>
        <taxon>Tracheophyta</taxon>
        <taxon>Spermatophyta</taxon>
        <taxon>Magnoliopsida</taxon>
        <taxon>eudicotyledons</taxon>
        <taxon>Gunneridae</taxon>
        <taxon>Pentapetalae</taxon>
        <taxon>rosids</taxon>
        <taxon>fabids</taxon>
        <taxon>Rosales</taxon>
        <taxon>Rosaceae</taxon>
        <taxon>Amygdaloideae</taxon>
        <taxon>Amygdaleae</taxon>
        <taxon>Prunus</taxon>
    </lineage>
</organism>
<dbReference type="PANTHER" id="PTHR13374">
    <property type="entry name" value="DET1 HOMOLOG DE-ETIOLATED-1 HOMOLOG"/>
    <property type="match status" value="1"/>
</dbReference>
<dbReference type="GO" id="GO:0031625">
    <property type="term" value="F:ubiquitin protein ligase binding"/>
    <property type="evidence" value="ECO:0007669"/>
    <property type="project" value="TreeGrafter"/>
</dbReference>